<evidence type="ECO:0000256" key="4">
    <source>
        <dbReference type="PROSITE-ProRule" id="PRU00473"/>
    </source>
</evidence>
<dbReference type="PROSITE" id="PS51123">
    <property type="entry name" value="OMPA_2"/>
    <property type="match status" value="1"/>
</dbReference>
<accession>K2LRS3</accession>
<dbReference type="SUPFAM" id="SSF103088">
    <property type="entry name" value="OmpA-like"/>
    <property type="match status" value="1"/>
</dbReference>
<reference evidence="7 8" key="1">
    <citation type="journal article" date="2012" name="J. Bacteriol.">
        <title>Genome Sequence of Nitratireductor pacificus Type Strain pht-3B.</title>
        <authorList>
            <person name="Lai Q."/>
            <person name="Li G."/>
            <person name="Shao Z."/>
        </authorList>
    </citation>
    <scope>NUCLEOTIDE SEQUENCE [LARGE SCALE GENOMIC DNA]</scope>
    <source>
        <strain evidence="8">pht-3B</strain>
    </source>
</reference>
<feature type="signal peptide" evidence="5">
    <location>
        <begin position="1"/>
        <end position="23"/>
    </location>
</feature>
<dbReference type="InterPro" id="IPR036737">
    <property type="entry name" value="OmpA-like_sf"/>
</dbReference>
<keyword evidence="2 4" id="KW-0472">Membrane</keyword>
<dbReference type="Gene3D" id="3.30.1330.60">
    <property type="entry name" value="OmpA-like domain"/>
    <property type="match status" value="1"/>
</dbReference>
<comment type="caution">
    <text evidence="7">The sequence shown here is derived from an EMBL/GenBank/DDBJ whole genome shotgun (WGS) entry which is preliminary data.</text>
</comment>
<comment type="subcellular location">
    <subcellularLocation>
        <location evidence="1">Cell outer membrane</location>
    </subcellularLocation>
</comment>
<evidence type="ECO:0000259" key="6">
    <source>
        <dbReference type="PROSITE" id="PS51123"/>
    </source>
</evidence>
<dbReference type="AlphaFoldDB" id="K2LRS3"/>
<keyword evidence="8" id="KW-1185">Reference proteome</keyword>
<dbReference type="GO" id="GO:0009279">
    <property type="term" value="C:cell outer membrane"/>
    <property type="evidence" value="ECO:0007669"/>
    <property type="project" value="UniProtKB-SubCell"/>
</dbReference>
<keyword evidence="5" id="KW-0732">Signal</keyword>
<gene>
    <name evidence="7" type="ORF">NA2_01804</name>
</gene>
<dbReference type="Pfam" id="PF16234">
    <property type="entry name" value="DUF4892"/>
    <property type="match status" value="1"/>
</dbReference>
<feature type="domain" description="OmpA-like" evidence="6">
    <location>
        <begin position="207"/>
        <end position="320"/>
    </location>
</feature>
<protein>
    <submittedName>
        <fullName evidence="7">OmpA family domain-containing protein</fullName>
    </submittedName>
</protein>
<proteinExistence type="predicted"/>
<feature type="chain" id="PRO_5003863909" evidence="5">
    <location>
        <begin position="24"/>
        <end position="320"/>
    </location>
</feature>
<dbReference type="InterPro" id="IPR050330">
    <property type="entry name" value="Bact_OuterMem_StrucFunc"/>
</dbReference>
<evidence type="ECO:0000256" key="2">
    <source>
        <dbReference type="ARBA" id="ARBA00023136"/>
    </source>
</evidence>
<evidence type="ECO:0000256" key="1">
    <source>
        <dbReference type="ARBA" id="ARBA00004442"/>
    </source>
</evidence>
<dbReference type="eggNOG" id="COG2885">
    <property type="taxonomic scope" value="Bacteria"/>
</dbReference>
<sequence length="320" mass="34309">MLSKRILGFVLACGMSLTGIAHAQDVEGSSDHPLLTRFTTATIRSYEVRDYDEALLPAGRIDDSETTGNLLKLEGKVTRIGYRIPGDHSVLEVMRNYEAALAQAGFETLFACNSHEACGIDMMALIANTGRVRPTAFGDAFFGETGERALLARRDDGDGPVHVFLHAVEDTSTGRTVLYQQVVEAVGLSTGQVKVLQADELKKSLERMGHVTVSGVYFDTGRAEIKPESDPALGEMARLLEADPALTVYIVGHTDNVGSLAANVTLSQARAAAVVERLAADFGIDRARLSPQGVASLAPLANNSAETGRARNRRVELVVQ</sequence>
<dbReference type="Proteomes" id="UP000006786">
    <property type="component" value="Unassembled WGS sequence"/>
</dbReference>
<evidence type="ECO:0000313" key="8">
    <source>
        <dbReference type="Proteomes" id="UP000006786"/>
    </source>
</evidence>
<dbReference type="InterPro" id="IPR032608">
    <property type="entry name" value="DUF4892"/>
</dbReference>
<name>K2LRS3_9HYPH</name>
<evidence type="ECO:0000256" key="5">
    <source>
        <dbReference type="SAM" id="SignalP"/>
    </source>
</evidence>
<dbReference type="OrthoDB" id="9814546at2"/>
<dbReference type="EMBL" id="AMRM01000002">
    <property type="protein sequence ID" value="EKF20479.1"/>
    <property type="molecule type" value="Genomic_DNA"/>
</dbReference>
<dbReference type="PANTHER" id="PTHR30329:SF21">
    <property type="entry name" value="LIPOPROTEIN YIAD-RELATED"/>
    <property type="match status" value="1"/>
</dbReference>
<dbReference type="InterPro" id="IPR006664">
    <property type="entry name" value="OMP_bac"/>
</dbReference>
<dbReference type="InterPro" id="IPR006665">
    <property type="entry name" value="OmpA-like"/>
</dbReference>
<dbReference type="PATRIC" id="fig|391937.3.peg.375"/>
<dbReference type="PRINTS" id="PR01021">
    <property type="entry name" value="OMPADOMAIN"/>
</dbReference>
<organism evidence="7 8">
    <name type="scientific">Nitratireductor pacificus pht-3B</name>
    <dbReference type="NCBI Taxonomy" id="391937"/>
    <lineage>
        <taxon>Bacteria</taxon>
        <taxon>Pseudomonadati</taxon>
        <taxon>Pseudomonadota</taxon>
        <taxon>Alphaproteobacteria</taxon>
        <taxon>Hyphomicrobiales</taxon>
        <taxon>Phyllobacteriaceae</taxon>
        <taxon>Nitratireductor</taxon>
    </lineage>
</organism>
<keyword evidence="3" id="KW-0998">Cell outer membrane</keyword>
<dbReference type="CDD" id="cd07185">
    <property type="entry name" value="OmpA_C-like"/>
    <property type="match status" value="1"/>
</dbReference>
<evidence type="ECO:0000313" key="7">
    <source>
        <dbReference type="EMBL" id="EKF20479.1"/>
    </source>
</evidence>
<dbReference type="PANTHER" id="PTHR30329">
    <property type="entry name" value="STATOR ELEMENT OF FLAGELLAR MOTOR COMPLEX"/>
    <property type="match status" value="1"/>
</dbReference>
<evidence type="ECO:0000256" key="3">
    <source>
        <dbReference type="ARBA" id="ARBA00023237"/>
    </source>
</evidence>
<dbReference type="STRING" id="391937.NA2_01804"/>
<dbReference type="Pfam" id="PF00691">
    <property type="entry name" value="OmpA"/>
    <property type="match status" value="1"/>
</dbReference>